<dbReference type="GO" id="GO:0005576">
    <property type="term" value="C:extracellular region"/>
    <property type="evidence" value="ECO:0007669"/>
    <property type="project" value="TreeGrafter"/>
</dbReference>
<evidence type="ECO:0000256" key="6">
    <source>
        <dbReference type="ARBA" id="ARBA00023180"/>
    </source>
</evidence>
<evidence type="ECO:0000256" key="7">
    <source>
        <dbReference type="RuleBase" id="RU364138"/>
    </source>
</evidence>
<keyword evidence="5 7" id="KW-0443">Lipid metabolism</keyword>
<dbReference type="Pfam" id="PF04916">
    <property type="entry name" value="Phospholip_B"/>
    <property type="match status" value="1"/>
</dbReference>
<dbReference type="EMBL" id="JARK01000727">
    <property type="protein sequence ID" value="EYC35170.1"/>
    <property type="molecule type" value="Genomic_DNA"/>
</dbReference>
<dbReference type="AlphaFoldDB" id="A0A016W6A9"/>
<name>A0A016W6A9_9BILA</name>
<dbReference type="OrthoDB" id="443524at2759"/>
<keyword evidence="4 7" id="KW-0442">Lipid degradation</keyword>
<reference evidence="9" key="1">
    <citation type="journal article" date="2015" name="Nat. Genet.">
        <title>The genome and transcriptome of the zoonotic hookworm Ancylostoma ceylanicum identify infection-specific gene families.</title>
        <authorList>
            <person name="Schwarz E.M."/>
            <person name="Hu Y."/>
            <person name="Antoshechkin I."/>
            <person name="Miller M.M."/>
            <person name="Sternberg P.W."/>
            <person name="Aroian R.V."/>
        </authorList>
    </citation>
    <scope>NUCLEOTIDE SEQUENCE</scope>
    <source>
        <strain evidence="9">HY135</strain>
    </source>
</reference>
<dbReference type="InterPro" id="IPR007000">
    <property type="entry name" value="PLipase_B-like"/>
</dbReference>
<sequence length="248" mass="28470">MTKLLLLHLLLLVLCVSGHESRSIRFQKPFEQDQDGTYGLCENQYGQMYYYKEYEGQENVCEKDVAKVKYSNRINETGWAFVEVEVSGRVKEPYQQGYAAGYVEGRATRELIQLHLSNTVDGFCKGAEKFCEDLNQYLLDNFLWMEEKIAKHPFDDYWIQVNMTINQLLGMIDGYEGALGRRLALQEIVSHPLFLIQLAGDIEDLAVKFKKPETKRSILAGTGHCSALVKKLLQIMWKCPKERVCPPG</sequence>
<dbReference type="Proteomes" id="UP000024635">
    <property type="component" value="Unassembled WGS sequence"/>
</dbReference>
<dbReference type="PANTHER" id="PTHR12370:SF3">
    <property type="entry name" value="PHOSPHOLIPASE B-LIKE 2-RELATED"/>
    <property type="match status" value="1"/>
</dbReference>
<dbReference type="GO" id="GO:0009395">
    <property type="term" value="P:phospholipid catabolic process"/>
    <property type="evidence" value="ECO:0007669"/>
    <property type="project" value="TreeGrafter"/>
</dbReference>
<dbReference type="Gene3D" id="3.60.60.30">
    <property type="match status" value="1"/>
</dbReference>
<comment type="function">
    <text evidence="7">Putative phospholipase.</text>
</comment>
<evidence type="ECO:0000313" key="8">
    <source>
        <dbReference type="EMBL" id="EYC35170.1"/>
    </source>
</evidence>
<evidence type="ECO:0000256" key="5">
    <source>
        <dbReference type="ARBA" id="ARBA00023098"/>
    </source>
</evidence>
<dbReference type="STRING" id="53326.A0A016W6A9"/>
<dbReference type="GO" id="GO:0004620">
    <property type="term" value="F:phospholipase activity"/>
    <property type="evidence" value="ECO:0007669"/>
    <property type="project" value="InterPro"/>
</dbReference>
<evidence type="ECO:0000256" key="1">
    <source>
        <dbReference type="ARBA" id="ARBA00007835"/>
    </source>
</evidence>
<proteinExistence type="inferred from homology"/>
<feature type="signal peptide" evidence="7">
    <location>
        <begin position="1"/>
        <end position="18"/>
    </location>
</feature>
<gene>
    <name evidence="8" type="primary">Acey_s1127.g3650</name>
    <name evidence="8" type="ORF">Y032_1127g3650</name>
</gene>
<keyword evidence="3 7" id="KW-0378">Hydrolase</keyword>
<accession>A0A016W6A9</accession>
<dbReference type="EC" id="3.1.1.-" evidence="7"/>
<protein>
    <recommendedName>
        <fullName evidence="7">Phospholipase B-like</fullName>
        <ecNumber evidence="7">3.1.1.-</ecNumber>
    </recommendedName>
</protein>
<comment type="caution">
    <text evidence="8">The sequence shown here is derived from an EMBL/GenBank/DDBJ whole genome shotgun (WGS) entry which is preliminary data.</text>
</comment>
<organism evidence="8 9">
    <name type="scientific">Ancylostoma ceylanicum</name>
    <dbReference type="NCBI Taxonomy" id="53326"/>
    <lineage>
        <taxon>Eukaryota</taxon>
        <taxon>Metazoa</taxon>
        <taxon>Ecdysozoa</taxon>
        <taxon>Nematoda</taxon>
        <taxon>Chromadorea</taxon>
        <taxon>Rhabditida</taxon>
        <taxon>Rhabditina</taxon>
        <taxon>Rhabditomorpha</taxon>
        <taxon>Strongyloidea</taxon>
        <taxon>Ancylostomatidae</taxon>
        <taxon>Ancylostomatinae</taxon>
        <taxon>Ancylostoma</taxon>
    </lineage>
</organism>
<evidence type="ECO:0000313" key="9">
    <source>
        <dbReference type="Proteomes" id="UP000024635"/>
    </source>
</evidence>
<feature type="chain" id="PRO_5011332039" description="Phospholipase B-like" evidence="7">
    <location>
        <begin position="19"/>
        <end position="248"/>
    </location>
</feature>
<dbReference type="PANTHER" id="PTHR12370">
    <property type="entry name" value="PHOSPHOLIPASE B-RELATED"/>
    <property type="match status" value="1"/>
</dbReference>
<keyword evidence="6" id="KW-0325">Glycoprotein</keyword>
<comment type="similarity">
    <text evidence="1 7">Belongs to the phospholipase B-like family.</text>
</comment>
<keyword evidence="9" id="KW-1185">Reference proteome</keyword>
<evidence type="ECO:0000256" key="2">
    <source>
        <dbReference type="ARBA" id="ARBA00022729"/>
    </source>
</evidence>
<evidence type="ECO:0000256" key="3">
    <source>
        <dbReference type="ARBA" id="ARBA00022801"/>
    </source>
</evidence>
<keyword evidence="2 7" id="KW-0732">Signal</keyword>
<evidence type="ECO:0000256" key="4">
    <source>
        <dbReference type="ARBA" id="ARBA00022963"/>
    </source>
</evidence>